<proteinExistence type="predicted"/>
<keyword evidence="1" id="KW-1185">Reference proteome</keyword>
<dbReference type="Proteomes" id="UP000095281">
    <property type="component" value="Unplaced"/>
</dbReference>
<sequence>IYVNTSIKCLSRNEYMKEKLFSYNVIPRKEILNHRYLIWI</sequence>
<dbReference type="AlphaFoldDB" id="A0A1I8BKF0"/>
<accession>A0A1I8BKF0</accession>
<organism evidence="1 2">
    <name type="scientific">Meloidogyne hapla</name>
    <name type="common">Root-knot nematode worm</name>
    <dbReference type="NCBI Taxonomy" id="6305"/>
    <lineage>
        <taxon>Eukaryota</taxon>
        <taxon>Metazoa</taxon>
        <taxon>Ecdysozoa</taxon>
        <taxon>Nematoda</taxon>
        <taxon>Chromadorea</taxon>
        <taxon>Rhabditida</taxon>
        <taxon>Tylenchina</taxon>
        <taxon>Tylenchomorpha</taxon>
        <taxon>Tylenchoidea</taxon>
        <taxon>Meloidogynidae</taxon>
        <taxon>Meloidogyninae</taxon>
        <taxon>Meloidogyne</taxon>
    </lineage>
</organism>
<reference evidence="2" key="1">
    <citation type="submission" date="2016-11" db="UniProtKB">
        <authorList>
            <consortium name="WormBaseParasite"/>
        </authorList>
    </citation>
    <scope>IDENTIFICATION</scope>
</reference>
<evidence type="ECO:0000313" key="2">
    <source>
        <dbReference type="WBParaSite" id="MhA1_Contig2664.frz3.gene1"/>
    </source>
</evidence>
<evidence type="ECO:0000313" key="1">
    <source>
        <dbReference type="Proteomes" id="UP000095281"/>
    </source>
</evidence>
<name>A0A1I8BKF0_MELHA</name>
<protein>
    <submittedName>
        <fullName evidence="2">N-acetyltransferase</fullName>
    </submittedName>
</protein>
<dbReference type="WBParaSite" id="MhA1_Contig2664.frz3.gene1">
    <property type="protein sequence ID" value="MhA1_Contig2664.frz3.gene1"/>
    <property type="gene ID" value="MhA1_Contig2664.frz3.gene1"/>
</dbReference>